<dbReference type="NCBIfam" id="TIGR04270">
    <property type="entry name" value="Rama_corrin_act"/>
    <property type="match status" value="1"/>
</dbReference>
<name>A0A0E3L9T0_9EURY</name>
<evidence type="ECO:0000259" key="1">
    <source>
        <dbReference type="PROSITE" id="PS51379"/>
    </source>
</evidence>
<dbReference type="Proteomes" id="UP000033092">
    <property type="component" value="Chromosome"/>
</dbReference>
<sequence>MVPGFSGRFMLQENLKMYGIALDLGTSGFRAQLIDLDTRETLKTVITMGHPLPGGNVMDHLDFAITTGENVAHDVIIETVRRMFLKLGADLSKVERLAVCGNPIQLSLFQNIEIRDLAYAGENKQKMLGVQNVKRESRVFPASELFGNDFHPDCEIIVPPAIRHEIGADALAMMLETDFLTQTEPALVTDYGTNAEMALKVGDRIITASAAAGPAIEGQGISSGMLASPGAICDVKPEGEYWKILVLDREMGKKEAYLINPVSGEIKESNEYEVLGITGTGVISVFALALKSGLVEQLPKLPNGKLILGPGIEITEKDVEEAGKAIGAIRAAHMTLIVESGIKYEDLEYAYMSGASGAYVDAEAARRLGAAPGYARKVVQFGNTSLALARELVLDKSRLDDVIEIAKKITADHLMMATSDTFNNFYLCELSYWTMGMPLEMYDQMLELYGLPTLPLTLEHADIEKRVSKDIEHVGVGGLAILKEIGIILEVPVEKCIYCQKCVKECPENALEIVETDGKRIAKYDSQKCLGTSCRRCVSVCPENAVDITKLKIKEK</sequence>
<dbReference type="SUPFAM" id="SSF54862">
    <property type="entry name" value="4Fe-4S ferredoxins"/>
    <property type="match status" value="1"/>
</dbReference>
<dbReference type="InterPro" id="IPR041414">
    <property type="entry name" value="Raco-like_middle"/>
</dbReference>
<evidence type="ECO:0000313" key="2">
    <source>
        <dbReference type="EMBL" id="AKB30806.1"/>
    </source>
</evidence>
<dbReference type="InterPro" id="IPR017900">
    <property type="entry name" value="4Fe4S_Fe_S_CS"/>
</dbReference>
<dbReference type="PROSITE" id="PS51379">
    <property type="entry name" value="4FE4S_FER_2"/>
    <property type="match status" value="2"/>
</dbReference>
<dbReference type="InterPro" id="IPR043129">
    <property type="entry name" value="ATPase_NBD"/>
</dbReference>
<reference evidence="2 3" key="1">
    <citation type="submission" date="2014-07" db="EMBL/GenBank/DDBJ databases">
        <title>Methanogenic archaea and the global carbon cycle.</title>
        <authorList>
            <person name="Henriksen J.R."/>
            <person name="Luke J."/>
            <person name="Reinhart S."/>
            <person name="Benedict M.N."/>
            <person name="Youngblut N.D."/>
            <person name="Metcalf M.E."/>
            <person name="Whitaker R.J."/>
            <person name="Metcalf W.W."/>
        </authorList>
    </citation>
    <scope>NUCLEOTIDE SEQUENCE [LARGE SCALE GENOMIC DNA]</scope>
    <source>
        <strain evidence="2 3">HI350</strain>
    </source>
</reference>
<feature type="domain" description="4Fe-4S ferredoxin-type" evidence="1">
    <location>
        <begin position="487"/>
        <end position="516"/>
    </location>
</feature>
<dbReference type="Pfam" id="PF17651">
    <property type="entry name" value="Raco_middle"/>
    <property type="match status" value="1"/>
</dbReference>
<organism evidence="2 3">
    <name type="scientific">Methanosarcina siciliae HI350</name>
    <dbReference type="NCBI Taxonomy" id="1434119"/>
    <lineage>
        <taxon>Archaea</taxon>
        <taxon>Methanobacteriati</taxon>
        <taxon>Methanobacteriota</taxon>
        <taxon>Stenosarchaea group</taxon>
        <taxon>Methanomicrobia</taxon>
        <taxon>Methanosarcinales</taxon>
        <taxon>Methanosarcinaceae</taxon>
        <taxon>Methanosarcina</taxon>
    </lineage>
</organism>
<dbReference type="InterPro" id="IPR027980">
    <property type="entry name" value="RACo_C"/>
</dbReference>
<dbReference type="EMBL" id="CP009507">
    <property type="protein sequence ID" value="AKB30806.1"/>
    <property type="molecule type" value="Genomic_DNA"/>
</dbReference>
<dbReference type="HOGENOM" id="CLU_504920_0_0_2"/>
<dbReference type="PANTHER" id="PTHR42895">
    <property type="entry name" value="IRON-SULFUR CLUSTER-BINDING PROTEIN-RELATED"/>
    <property type="match status" value="1"/>
</dbReference>
<feature type="domain" description="4Fe-4S ferredoxin-type" evidence="1">
    <location>
        <begin position="520"/>
        <end position="551"/>
    </location>
</feature>
<dbReference type="InterPro" id="IPR017896">
    <property type="entry name" value="4Fe4S_Fe-S-bd"/>
</dbReference>
<dbReference type="PATRIC" id="fig|1434119.4.peg.159"/>
<dbReference type="InterPro" id="IPR052911">
    <property type="entry name" value="Corrinoid_activation_enz"/>
</dbReference>
<accession>A0A0E3L9T0</accession>
<dbReference type="Pfam" id="PF14574">
    <property type="entry name" value="RACo_C_ter"/>
    <property type="match status" value="1"/>
</dbReference>
<dbReference type="InterPro" id="IPR026339">
    <property type="entry name" value="RamA_corrin_act"/>
</dbReference>
<dbReference type="Gene3D" id="3.30.70.20">
    <property type="match status" value="1"/>
</dbReference>
<evidence type="ECO:0000313" key="3">
    <source>
        <dbReference type="Proteomes" id="UP000033092"/>
    </source>
</evidence>
<protein>
    <submittedName>
        <fullName evidence="2">Ferredoxin</fullName>
    </submittedName>
</protein>
<dbReference type="Pfam" id="PF14697">
    <property type="entry name" value="Fer4_21"/>
    <property type="match status" value="1"/>
</dbReference>
<dbReference type="PANTHER" id="PTHR42895:SF2">
    <property type="entry name" value="IRON-SULFUR CLUSTER PROTEIN"/>
    <property type="match status" value="1"/>
</dbReference>
<dbReference type="SUPFAM" id="SSF53067">
    <property type="entry name" value="Actin-like ATPase domain"/>
    <property type="match status" value="1"/>
</dbReference>
<dbReference type="InterPro" id="IPR042259">
    <property type="entry name" value="Raco-like_middle_sf"/>
</dbReference>
<dbReference type="Gene3D" id="3.30.420.480">
    <property type="entry name" value="Domain of unknown function (DUF4445)"/>
    <property type="match status" value="1"/>
</dbReference>
<gene>
    <name evidence="2" type="ORF">MSSIH_0116</name>
</gene>
<dbReference type="PROSITE" id="PS00198">
    <property type="entry name" value="4FE4S_FER_1"/>
    <property type="match status" value="1"/>
</dbReference>
<dbReference type="KEGG" id="msz:MSSIH_0116"/>
<proteinExistence type="predicted"/>
<dbReference type="AlphaFoldDB" id="A0A0E3L9T0"/>
<dbReference type="GO" id="GO:0016491">
    <property type="term" value="F:oxidoreductase activity"/>
    <property type="evidence" value="ECO:0007669"/>
    <property type="project" value="UniProtKB-ARBA"/>
</dbReference>